<name>A0A656IAJ8_SALE2</name>
<organism evidence="1 2">
    <name type="scientific">Salmonella enteritidis (strain 2009K0958)</name>
    <dbReference type="NCBI Taxonomy" id="1192586"/>
    <lineage>
        <taxon>Bacteria</taxon>
        <taxon>Pseudomonadati</taxon>
        <taxon>Pseudomonadota</taxon>
        <taxon>Gammaproteobacteria</taxon>
        <taxon>Enterobacterales</taxon>
        <taxon>Enterobacteriaceae</taxon>
        <taxon>Salmonella</taxon>
    </lineage>
</organism>
<dbReference type="AlphaFoldDB" id="A0A656IAJ8"/>
<proteinExistence type="predicted"/>
<reference evidence="1 2" key="1">
    <citation type="submission" date="2013-04" db="EMBL/GenBank/DDBJ databases">
        <authorList>
            <person name="McClelland M."/>
            <person name="Porwollik S."/>
            <person name="Desai P."/>
            <person name="Cheng P."/>
            <person name="Wollam A."/>
            <person name="Pepin K."/>
            <person name="Palsikar V.B."/>
            <person name="Fulton L."/>
            <person name="Fulton R."/>
            <person name="Delehaunty K."/>
            <person name="Fronick C."/>
            <person name="Godfrey J."/>
            <person name="Waligorski J."/>
            <person name="Appelbaum E."/>
            <person name="Tomlinson C."/>
            <person name="Warren W."/>
            <person name="Sodergren E."/>
            <person name="Weinstock G."/>
            <person name="Wilson R.K."/>
        </authorList>
    </citation>
    <scope>NUCLEOTIDE SEQUENCE [LARGE SCALE GENOMIC DNA]</scope>
    <source>
        <strain evidence="1 2">2009K0958</strain>
    </source>
</reference>
<accession>A0A656IAJ8</accession>
<dbReference type="Proteomes" id="UP000014535">
    <property type="component" value="Unassembled WGS sequence"/>
</dbReference>
<evidence type="ECO:0000313" key="1">
    <source>
        <dbReference type="EMBL" id="EPI63906.1"/>
    </source>
</evidence>
<sequence length="73" mass="7952">MFRTETATGTVATPAIVIALNIIKHCCPHYFPAGKVLSMNTFHLQRVEEAFRTGIIVTTASGAHPAPKIMPFQ</sequence>
<protein>
    <submittedName>
        <fullName evidence="1">Uncharacterized protein</fullName>
    </submittedName>
</protein>
<evidence type="ECO:0000313" key="2">
    <source>
        <dbReference type="Proteomes" id="UP000014535"/>
    </source>
</evidence>
<comment type="caution">
    <text evidence="1">The sequence shown here is derived from an EMBL/GenBank/DDBJ whole genome shotgun (WGS) entry which is preliminary data.</text>
</comment>
<gene>
    <name evidence="1" type="ORF">A673_04535</name>
</gene>
<dbReference type="EMBL" id="ATFT01000132">
    <property type="protein sequence ID" value="EPI63906.1"/>
    <property type="molecule type" value="Genomic_DNA"/>
</dbReference>